<organism evidence="1 2">
    <name type="scientific">Neoasaia chiangmaiensis</name>
    <dbReference type="NCBI Taxonomy" id="320497"/>
    <lineage>
        <taxon>Bacteria</taxon>
        <taxon>Pseudomonadati</taxon>
        <taxon>Pseudomonadota</taxon>
        <taxon>Alphaproteobacteria</taxon>
        <taxon>Acetobacterales</taxon>
        <taxon>Acetobacteraceae</taxon>
        <taxon>Neoasaia</taxon>
    </lineage>
</organism>
<dbReference type="KEGG" id="nch:A0U93_02565"/>
<reference evidence="1 2" key="1">
    <citation type="submission" date="2016-03" db="EMBL/GenBank/DDBJ databases">
        <title>Acetic acid bacteria sequencing.</title>
        <authorList>
            <person name="Brandt J."/>
            <person name="Jakob F."/>
            <person name="Vogel R.F."/>
        </authorList>
    </citation>
    <scope>NUCLEOTIDE SEQUENCE [LARGE SCALE GENOMIC DNA]</scope>
    <source>
        <strain evidence="1 2">NBRC 101099</strain>
    </source>
</reference>
<sequence length="232" mass="24345">MADDIFSQAQSELRAQQMRAMARRYAATAIGLAVVVGAGIGIWQWRVHDRLQVEAAASSRYFEAVHRLEAAGPGGSSKGLTTAQRDAETVFADLAVHASSDIRDYAGLRLAALRLADHDAAGAQHAWSAIAHDADADPDLRALARLLGLNASMETADPATLRAGYADLASSAGPWRALAQEGLIALDLRADANAAQQAEARRLLTHLSTAADAPDGARQRANALLQTYGGAG</sequence>
<keyword evidence="2" id="KW-1185">Reference proteome</keyword>
<evidence type="ECO:0000313" key="1">
    <source>
        <dbReference type="EMBL" id="AQS87008.1"/>
    </source>
</evidence>
<protein>
    <submittedName>
        <fullName evidence="1">Uncharacterized protein</fullName>
    </submittedName>
</protein>
<gene>
    <name evidence="1" type="ORF">A0U93_02565</name>
</gene>
<evidence type="ECO:0000313" key="2">
    <source>
        <dbReference type="Proteomes" id="UP000188604"/>
    </source>
</evidence>
<dbReference type="Proteomes" id="UP000188604">
    <property type="component" value="Chromosome"/>
</dbReference>
<proteinExistence type="predicted"/>
<dbReference type="EMBL" id="CP014691">
    <property type="protein sequence ID" value="AQS87008.1"/>
    <property type="molecule type" value="Genomic_DNA"/>
</dbReference>
<name>A0A1U9KML6_9PROT</name>
<dbReference type="AlphaFoldDB" id="A0A1U9KML6"/>
<accession>A0A1U9KML6</accession>
<dbReference type="STRING" id="320497.A0U93_02565"/>